<dbReference type="Proteomes" id="UP000219922">
    <property type="component" value="Unassembled WGS sequence"/>
</dbReference>
<dbReference type="RefSeq" id="WP_098007038.1">
    <property type="nucleotide sequence ID" value="NZ_NVMX01000197.1"/>
</dbReference>
<accession>A0A9X6ST95</accession>
<sequence length="230" mass="26757">MADYEVIEKKDGEYKYINNIFSQKWYRSHSYTKGKSKVYGSKEIDQAAIQNKDLFDRYIAYAKYLYDNTVTGIMPKDLEEDAVRWDNEGCCIYNSVVLYLLLTSDDVVRKENIQYVQGMAKCTLSIPMLGMGVDSLGKPFTQERPYAGLHAWISIQESVIDLTTEQFQRIHFRLGRDKYILGKIPKGMELIGFPETEHIVLKLAKKFAKHAKMDLEDWIAFHRNYAHTLI</sequence>
<organism evidence="1 2">
    <name type="scientific">Bacillus cereus</name>
    <dbReference type="NCBI Taxonomy" id="1396"/>
    <lineage>
        <taxon>Bacteria</taxon>
        <taxon>Bacillati</taxon>
        <taxon>Bacillota</taxon>
        <taxon>Bacilli</taxon>
        <taxon>Bacillales</taxon>
        <taxon>Bacillaceae</taxon>
        <taxon>Bacillus</taxon>
        <taxon>Bacillus cereus group</taxon>
    </lineage>
</organism>
<name>A0A9X6ST95_BACCE</name>
<dbReference type="EMBL" id="NVMX01000197">
    <property type="protein sequence ID" value="PDZ94403.1"/>
    <property type="molecule type" value="Genomic_DNA"/>
</dbReference>
<protein>
    <submittedName>
        <fullName evidence="1">Uncharacterized protein</fullName>
    </submittedName>
</protein>
<evidence type="ECO:0000313" key="1">
    <source>
        <dbReference type="EMBL" id="PDZ94403.1"/>
    </source>
</evidence>
<evidence type="ECO:0000313" key="2">
    <source>
        <dbReference type="Proteomes" id="UP000219922"/>
    </source>
</evidence>
<comment type="caution">
    <text evidence="1">The sequence shown here is derived from an EMBL/GenBank/DDBJ whole genome shotgun (WGS) entry which is preliminary data.</text>
</comment>
<dbReference type="AlphaFoldDB" id="A0A9X6ST95"/>
<proteinExistence type="predicted"/>
<gene>
    <name evidence="1" type="ORF">CON36_34045</name>
</gene>
<reference evidence="1 2" key="1">
    <citation type="submission" date="2017-09" db="EMBL/GenBank/DDBJ databases">
        <title>Large-scale bioinformatics analysis of Bacillus genomes uncovers conserved roles of natural products in bacterial physiology.</title>
        <authorList>
            <consortium name="Agbiome Team Llc"/>
            <person name="Bleich R.M."/>
            <person name="Grubbs K.J."/>
            <person name="Santa Maria K.C."/>
            <person name="Allen S.E."/>
            <person name="Farag S."/>
            <person name="Shank E.A."/>
            <person name="Bowers A."/>
        </authorList>
    </citation>
    <scope>NUCLEOTIDE SEQUENCE [LARGE SCALE GENOMIC DNA]</scope>
    <source>
        <strain evidence="1 2">AFS092789</strain>
    </source>
</reference>